<dbReference type="AlphaFoldDB" id="A0A392TA08"/>
<protein>
    <submittedName>
        <fullName evidence="1">Uncharacterized protein</fullName>
    </submittedName>
</protein>
<evidence type="ECO:0000313" key="2">
    <source>
        <dbReference type="Proteomes" id="UP000265520"/>
    </source>
</evidence>
<name>A0A392TA08_9FABA</name>
<comment type="caution">
    <text evidence="1">The sequence shown here is derived from an EMBL/GenBank/DDBJ whole genome shotgun (WGS) entry which is preliminary data.</text>
</comment>
<dbReference type="Proteomes" id="UP000265520">
    <property type="component" value="Unassembled WGS sequence"/>
</dbReference>
<proteinExistence type="predicted"/>
<keyword evidence="2" id="KW-1185">Reference proteome</keyword>
<dbReference type="EMBL" id="LXQA010521178">
    <property type="protein sequence ID" value="MCI56956.1"/>
    <property type="molecule type" value="Genomic_DNA"/>
</dbReference>
<feature type="non-terminal residue" evidence="1">
    <location>
        <position position="59"/>
    </location>
</feature>
<evidence type="ECO:0000313" key="1">
    <source>
        <dbReference type="EMBL" id="MCI56956.1"/>
    </source>
</evidence>
<sequence>MDVLCKWRVAPEGWRVAPVTNSYLRNGSDFSALRRFIWRVAQFHEFILCVAQEVGRVAL</sequence>
<organism evidence="1 2">
    <name type="scientific">Trifolium medium</name>
    <dbReference type="NCBI Taxonomy" id="97028"/>
    <lineage>
        <taxon>Eukaryota</taxon>
        <taxon>Viridiplantae</taxon>
        <taxon>Streptophyta</taxon>
        <taxon>Embryophyta</taxon>
        <taxon>Tracheophyta</taxon>
        <taxon>Spermatophyta</taxon>
        <taxon>Magnoliopsida</taxon>
        <taxon>eudicotyledons</taxon>
        <taxon>Gunneridae</taxon>
        <taxon>Pentapetalae</taxon>
        <taxon>rosids</taxon>
        <taxon>fabids</taxon>
        <taxon>Fabales</taxon>
        <taxon>Fabaceae</taxon>
        <taxon>Papilionoideae</taxon>
        <taxon>50 kb inversion clade</taxon>
        <taxon>NPAAA clade</taxon>
        <taxon>Hologalegina</taxon>
        <taxon>IRL clade</taxon>
        <taxon>Trifolieae</taxon>
        <taxon>Trifolium</taxon>
    </lineage>
</organism>
<accession>A0A392TA08</accession>
<reference evidence="1 2" key="1">
    <citation type="journal article" date="2018" name="Front. Plant Sci.">
        <title>Red Clover (Trifolium pratense) and Zigzag Clover (T. medium) - A Picture of Genomic Similarities and Differences.</title>
        <authorList>
            <person name="Dluhosova J."/>
            <person name="Istvanek J."/>
            <person name="Nedelnik J."/>
            <person name="Repkova J."/>
        </authorList>
    </citation>
    <scope>NUCLEOTIDE SEQUENCE [LARGE SCALE GENOMIC DNA]</scope>
    <source>
        <strain evidence="2">cv. 10/8</strain>
        <tissue evidence="1">Leaf</tissue>
    </source>
</reference>